<dbReference type="PANTHER" id="PTHR34407:SF1">
    <property type="entry name" value="SGNH HYDROLASE-TYPE ESTERASE DOMAIN-CONTAINING PROTEIN"/>
    <property type="match status" value="1"/>
</dbReference>
<dbReference type="SUPFAM" id="SSF52266">
    <property type="entry name" value="SGNH hydrolase"/>
    <property type="match status" value="1"/>
</dbReference>
<keyword evidence="1" id="KW-0732">Signal</keyword>
<comment type="caution">
    <text evidence="2">The sequence shown here is derived from an EMBL/GenBank/DDBJ whole genome shotgun (WGS) entry which is preliminary data.</text>
</comment>
<dbReference type="GeneID" id="17036023"/>
<dbReference type="PANTHER" id="PTHR34407">
    <property type="entry name" value="EXPRESSED PROTEIN"/>
    <property type="match status" value="1"/>
</dbReference>
<keyword evidence="3" id="KW-1185">Reference proteome</keyword>
<reference evidence="2 3" key="1">
    <citation type="journal article" date="2012" name="Genome Biol.">
        <title>The genome of the polar eukaryotic microalga coccomyxa subellipsoidea reveals traits of cold adaptation.</title>
        <authorList>
            <person name="Blanc G."/>
            <person name="Agarkova I."/>
            <person name="Grimwood J."/>
            <person name="Kuo A."/>
            <person name="Brueggeman A."/>
            <person name="Dunigan D."/>
            <person name="Gurnon J."/>
            <person name="Ladunga I."/>
            <person name="Lindquist E."/>
            <person name="Lucas S."/>
            <person name="Pangilinan J."/>
            <person name="Proschold T."/>
            <person name="Salamov A."/>
            <person name="Schmutz J."/>
            <person name="Weeks D."/>
            <person name="Yamada T."/>
            <person name="Claverie J.M."/>
            <person name="Grigoriev I."/>
            <person name="Van Etten J."/>
            <person name="Lomsadze A."/>
            <person name="Borodovsky M."/>
        </authorList>
    </citation>
    <scope>NUCLEOTIDE SEQUENCE [LARGE SCALE GENOMIC DNA]</scope>
    <source>
        <strain evidence="2 3">C-169</strain>
    </source>
</reference>
<dbReference type="OrthoDB" id="508378at2759"/>
<dbReference type="AlphaFoldDB" id="I0YI50"/>
<evidence type="ECO:0008006" key="4">
    <source>
        <dbReference type="Google" id="ProtNLM"/>
    </source>
</evidence>
<evidence type="ECO:0000313" key="2">
    <source>
        <dbReference type="EMBL" id="EIE18069.1"/>
    </source>
</evidence>
<dbReference type="Proteomes" id="UP000007264">
    <property type="component" value="Unassembled WGS sequence"/>
</dbReference>
<dbReference type="EMBL" id="AGSI01000027">
    <property type="protein sequence ID" value="EIE18069.1"/>
    <property type="molecule type" value="Genomic_DNA"/>
</dbReference>
<feature type="chain" id="PRO_5003637005" description="SGNH hydrolase-type esterase domain-containing protein" evidence="1">
    <location>
        <begin position="25"/>
        <end position="499"/>
    </location>
</feature>
<evidence type="ECO:0000256" key="1">
    <source>
        <dbReference type="SAM" id="SignalP"/>
    </source>
</evidence>
<feature type="signal peptide" evidence="1">
    <location>
        <begin position="1"/>
        <end position="24"/>
    </location>
</feature>
<dbReference type="KEGG" id="csl:COCSUDRAFT_45613"/>
<dbReference type="RefSeq" id="XP_005642613.1">
    <property type="nucleotide sequence ID" value="XM_005642556.1"/>
</dbReference>
<gene>
    <name evidence="2" type="ORF">COCSUDRAFT_45613</name>
</gene>
<accession>I0YI50</accession>
<proteinExistence type="predicted"/>
<name>I0YI50_COCSC</name>
<evidence type="ECO:0000313" key="3">
    <source>
        <dbReference type="Proteomes" id="UP000007264"/>
    </source>
</evidence>
<sequence length="499" mass="56152">MLVFRVAVGFTVLCASVSWNVLCATDWACLERYEANESAKNIPLYPRSSRRSRAMHSEAGQLLKTMYAQKLSIPEIAIERSTSNWGDSERLRRLFRKLHAGEAISMVVLGGSITCGGDTRHLEEQWPYRYTVNDDRGASMGNLKDLPIMENEWRRGFERLLRKLVKLPTSPALLYLHVYQPAYMGRSFWMSAEMEMETILQYYSIPTVSARNALYHLLIAKAHGFSEEEVHCGVHPNPLGHRYYADLVIATLQDHAYIAYTTAEEHMEATATFESLKSVPPPMLDQNWDFESECLSGDSLHQALVPELTQEQLFKTPMANPIVCCCGPATVKKFYIMTCKKVILSSVSLQDWTFVDEGKHGHPKLGFVTTQPGASIVLQASLILPCHVNTTSEHKNFQGDVLLALGYLVSYEHMGFFSVECLSGCACEGIPNHTATHQSHSSIFKFVYFAATQNSHCRLRITSLNQTESGEHKVKFDSIMVATGISSNWVNDMNHVYQS</sequence>
<organism evidence="2 3">
    <name type="scientific">Coccomyxa subellipsoidea (strain C-169)</name>
    <name type="common">Green microalga</name>
    <dbReference type="NCBI Taxonomy" id="574566"/>
    <lineage>
        <taxon>Eukaryota</taxon>
        <taxon>Viridiplantae</taxon>
        <taxon>Chlorophyta</taxon>
        <taxon>core chlorophytes</taxon>
        <taxon>Trebouxiophyceae</taxon>
        <taxon>Trebouxiophyceae incertae sedis</taxon>
        <taxon>Coccomyxaceae</taxon>
        <taxon>Coccomyxa</taxon>
        <taxon>Coccomyxa subellipsoidea</taxon>
    </lineage>
</organism>
<protein>
    <recommendedName>
        <fullName evidence="4">SGNH hydrolase-type esterase domain-containing protein</fullName>
    </recommendedName>
</protein>